<dbReference type="RefSeq" id="WP_337956294.1">
    <property type="nucleotide sequence ID" value="NZ_JAQQWT010000001.1"/>
</dbReference>
<organism evidence="1 2">
    <name type="scientific">Halalkalibacter alkalisediminis</name>
    <dbReference type="NCBI Taxonomy" id="935616"/>
    <lineage>
        <taxon>Bacteria</taxon>
        <taxon>Bacillati</taxon>
        <taxon>Bacillota</taxon>
        <taxon>Bacilli</taxon>
        <taxon>Bacillales</taxon>
        <taxon>Bacillaceae</taxon>
        <taxon>Halalkalibacter</taxon>
    </lineage>
</organism>
<gene>
    <name evidence="1" type="ORF">ACFFH4_06425</name>
</gene>
<dbReference type="Proteomes" id="UP001589833">
    <property type="component" value="Unassembled WGS sequence"/>
</dbReference>
<proteinExistence type="predicted"/>
<evidence type="ECO:0000313" key="2">
    <source>
        <dbReference type="Proteomes" id="UP001589833"/>
    </source>
</evidence>
<comment type="caution">
    <text evidence="1">The sequence shown here is derived from an EMBL/GenBank/DDBJ whole genome shotgun (WGS) entry which is preliminary data.</text>
</comment>
<protein>
    <submittedName>
        <fullName evidence="1">Uncharacterized protein</fullName>
    </submittedName>
</protein>
<evidence type="ECO:0000313" key="1">
    <source>
        <dbReference type="EMBL" id="MFC0558684.1"/>
    </source>
</evidence>
<sequence length="57" mass="6502">MRGSHHHHVQLFLEQFVVVSDQESHLTAPSGEQQLPLAIRALDRQMDALPHESADKY</sequence>
<dbReference type="EMBL" id="JBHLTR010000006">
    <property type="protein sequence ID" value="MFC0558684.1"/>
    <property type="molecule type" value="Genomic_DNA"/>
</dbReference>
<accession>A0ABV6NDG1</accession>
<reference evidence="1 2" key="1">
    <citation type="submission" date="2024-09" db="EMBL/GenBank/DDBJ databases">
        <authorList>
            <person name="Sun Q."/>
            <person name="Mori K."/>
        </authorList>
    </citation>
    <scope>NUCLEOTIDE SEQUENCE [LARGE SCALE GENOMIC DNA]</scope>
    <source>
        <strain evidence="1 2">NCAIM B.02301</strain>
    </source>
</reference>
<name>A0ABV6NDG1_9BACI</name>
<keyword evidence="2" id="KW-1185">Reference proteome</keyword>